<dbReference type="AlphaFoldDB" id="A0A2U3LNG5"/>
<sequence>MSKEQIFDICYRLIDELTVLKGFIQLNKMNSKIDHSILISQEVEILEKTINELVEQLLMID</sequence>
<name>A0A2U3LNG5_9FIRM</name>
<dbReference type="EMBL" id="OMOF01000623">
    <property type="protein sequence ID" value="SPF53376.1"/>
    <property type="molecule type" value="Genomic_DNA"/>
</dbReference>
<evidence type="ECO:0000313" key="2">
    <source>
        <dbReference type="Proteomes" id="UP000238916"/>
    </source>
</evidence>
<gene>
    <name evidence="1" type="ORF">SBF1_660017</name>
</gene>
<dbReference type="OrthoDB" id="1809768at2"/>
<accession>A0A2U3LNG5</accession>
<organism evidence="1 2">
    <name type="scientific">Candidatus Desulfosporosinus infrequens</name>
    <dbReference type="NCBI Taxonomy" id="2043169"/>
    <lineage>
        <taxon>Bacteria</taxon>
        <taxon>Bacillati</taxon>
        <taxon>Bacillota</taxon>
        <taxon>Clostridia</taxon>
        <taxon>Eubacteriales</taxon>
        <taxon>Desulfitobacteriaceae</taxon>
        <taxon>Desulfosporosinus</taxon>
    </lineage>
</organism>
<reference evidence="2" key="1">
    <citation type="submission" date="2018-02" db="EMBL/GenBank/DDBJ databases">
        <authorList>
            <person name="Hausmann B."/>
        </authorList>
    </citation>
    <scope>NUCLEOTIDE SEQUENCE [LARGE SCALE GENOMIC DNA]</scope>
    <source>
        <strain evidence="2">Peat soil MAG SbF1</strain>
    </source>
</reference>
<proteinExistence type="predicted"/>
<evidence type="ECO:0000313" key="1">
    <source>
        <dbReference type="EMBL" id="SPF53376.1"/>
    </source>
</evidence>
<protein>
    <submittedName>
        <fullName evidence="1">Uncharacterized protein</fullName>
    </submittedName>
</protein>
<dbReference type="Proteomes" id="UP000238916">
    <property type="component" value="Unassembled WGS sequence"/>
</dbReference>